<dbReference type="InterPro" id="IPR051396">
    <property type="entry name" value="Bact_Antivir_Def_Nuclease"/>
</dbReference>
<dbReference type="Gene3D" id="3.40.50.300">
    <property type="entry name" value="P-loop containing nucleotide triphosphate hydrolases"/>
    <property type="match status" value="1"/>
</dbReference>
<dbReference type="PANTHER" id="PTHR43581:SF4">
    <property type="entry name" value="ATP_GTP PHOSPHATASE"/>
    <property type="match status" value="1"/>
</dbReference>
<dbReference type="PANTHER" id="PTHR43581">
    <property type="entry name" value="ATP/GTP PHOSPHATASE"/>
    <property type="match status" value="1"/>
</dbReference>
<accession>A0A0P9D2T4</accession>
<gene>
    <name evidence="2" type="ORF">AN477_10650</name>
</gene>
<protein>
    <recommendedName>
        <fullName evidence="1">Endonuclease GajA/Old nuclease/RecF-like AAA domain-containing protein</fullName>
    </recommendedName>
</protein>
<dbReference type="EMBL" id="LJCO01000045">
    <property type="protein sequence ID" value="KPV43824.1"/>
    <property type="molecule type" value="Genomic_DNA"/>
</dbReference>
<feature type="domain" description="Endonuclease GajA/Old nuclease/RecF-like AAA" evidence="1">
    <location>
        <begin position="1"/>
        <end position="49"/>
    </location>
</feature>
<evidence type="ECO:0000259" key="1">
    <source>
        <dbReference type="Pfam" id="PF13175"/>
    </source>
</evidence>
<keyword evidence="3" id="KW-1185">Reference proteome</keyword>
<organism evidence="2 3">
    <name type="scientific">Alicyclobacillus ferrooxydans</name>
    <dbReference type="NCBI Taxonomy" id="471514"/>
    <lineage>
        <taxon>Bacteria</taxon>
        <taxon>Bacillati</taxon>
        <taxon>Bacillota</taxon>
        <taxon>Bacilli</taxon>
        <taxon>Bacillales</taxon>
        <taxon>Alicyclobacillaceae</taxon>
        <taxon>Alicyclobacillus</taxon>
    </lineage>
</organism>
<name>A0A0P9D2T4_9BACL</name>
<dbReference type="Pfam" id="PF13175">
    <property type="entry name" value="AAA_15"/>
    <property type="match status" value="2"/>
</dbReference>
<comment type="caution">
    <text evidence="2">The sequence shown here is derived from an EMBL/GenBank/DDBJ whole genome shotgun (WGS) entry which is preliminary data.</text>
</comment>
<dbReference type="PATRIC" id="fig|471514.4.peg.5195"/>
<dbReference type="SUPFAM" id="SSF52540">
    <property type="entry name" value="P-loop containing nucleoside triphosphate hydrolases"/>
    <property type="match status" value="1"/>
</dbReference>
<feature type="domain" description="Endonuclease GajA/Old nuclease/RecF-like AAA" evidence="1">
    <location>
        <begin position="264"/>
        <end position="346"/>
    </location>
</feature>
<dbReference type="RefSeq" id="WP_054969139.1">
    <property type="nucleotide sequence ID" value="NZ_LJCO01000045.1"/>
</dbReference>
<reference evidence="2 3" key="1">
    <citation type="submission" date="2015-09" db="EMBL/GenBank/DDBJ databases">
        <title>Draft genome sequence of Alicyclobacillus ferrooxydans DSM 22381.</title>
        <authorList>
            <person name="Hemp J."/>
        </authorList>
    </citation>
    <scope>NUCLEOTIDE SEQUENCE [LARGE SCALE GENOMIC DNA]</scope>
    <source>
        <strain evidence="2 3">TC-34</strain>
    </source>
</reference>
<dbReference type="InterPro" id="IPR041685">
    <property type="entry name" value="AAA_GajA/Old/RecF-like"/>
</dbReference>
<evidence type="ECO:0000313" key="3">
    <source>
        <dbReference type="Proteomes" id="UP000050482"/>
    </source>
</evidence>
<dbReference type="InterPro" id="IPR027417">
    <property type="entry name" value="P-loop_NTPase"/>
</dbReference>
<dbReference type="AlphaFoldDB" id="A0A0P9D2T4"/>
<dbReference type="Proteomes" id="UP000050482">
    <property type="component" value="Unassembled WGS sequence"/>
</dbReference>
<proteinExistence type="predicted"/>
<evidence type="ECO:0000313" key="2">
    <source>
        <dbReference type="EMBL" id="KPV43824.1"/>
    </source>
</evidence>
<sequence>MQVSKLQIQNFRGILNGTVLFDDHNVIIGTNNSGKSTILDALSMVLGRDRMVRQLTEHDFFGSSPAPADRIRIIATVTGFDRNDPNYHSEWFRMGRAVPKWFNSDTGEVLAEADDNLLLCAQLGFAARFDHDSLSVEFIRYFHDDDEMTDPFDEDAVTRVSARLLSDFGLFIVPVSRTWDRVISFGSELFRRLVASSGGIPANAIMAERDILRNPSTPLDAEGTFSEVFSHIRAEFARLLPRSPDLKLRLTGTDSESLLSAIVPHYETHSGAVLPAARQGTGLLSLQIFMLLLEFGRMRANSGQNFTLAIEQPELHLSPGVQRRLVYRAQAVTQQSIITSHSPHVAASYQPTKIRFVENVDGQLHARPLLEKPLDQTAKNSIRKLLRDNREDFVAALMNEFVLIPEGRTDFEWFKLLAFFAEIQEGWAMGSEQDGDFGCLVGVVPTHDAAVSDTYQVISNVRSDVVVLVDGDEAGDTYVDELVGLQNPPKLVLQWAYKWTIEDVIGDIIATSSEATTSAANFLDCDAELDSILQRLKTKRPGIKGDYERCESLASLVLSYVECIDRTNYLFSNLIRVIRNPQDDTGQFISDGRSTDDCVVKVWQL</sequence>
<dbReference type="STRING" id="471514.AN477_10650"/>